<protein>
    <submittedName>
        <fullName evidence="2">Titin</fullName>
    </submittedName>
</protein>
<feature type="non-terminal residue" evidence="2">
    <location>
        <position position="1"/>
    </location>
</feature>
<organism evidence="2">
    <name type="scientific">Zeugodacus cucurbitae</name>
    <name type="common">Melon fruit fly</name>
    <name type="synonym">Bactrocera cucurbitae</name>
    <dbReference type="NCBI Taxonomy" id="28588"/>
    <lineage>
        <taxon>Eukaryota</taxon>
        <taxon>Metazoa</taxon>
        <taxon>Ecdysozoa</taxon>
        <taxon>Arthropoda</taxon>
        <taxon>Hexapoda</taxon>
        <taxon>Insecta</taxon>
        <taxon>Pterygota</taxon>
        <taxon>Neoptera</taxon>
        <taxon>Endopterygota</taxon>
        <taxon>Diptera</taxon>
        <taxon>Brachycera</taxon>
        <taxon>Muscomorpha</taxon>
        <taxon>Tephritoidea</taxon>
        <taxon>Tephritidae</taxon>
        <taxon>Zeugodacus</taxon>
        <taxon>Zeugodacus</taxon>
    </lineage>
</organism>
<evidence type="ECO:0000256" key="1">
    <source>
        <dbReference type="SAM" id="MobiDB-lite"/>
    </source>
</evidence>
<feature type="compositionally biased region" description="Polar residues" evidence="1">
    <location>
        <begin position="8"/>
        <end position="24"/>
    </location>
</feature>
<reference evidence="2" key="1">
    <citation type="submission" date="2014-11" db="EMBL/GenBank/DDBJ databases">
        <authorList>
            <person name="Geib S."/>
        </authorList>
    </citation>
    <scope>NUCLEOTIDE SEQUENCE</scope>
</reference>
<reference evidence="2" key="2">
    <citation type="journal article" date="2015" name="Gigascience">
        <title>Reconstructing a comprehensive transcriptome assembly of a white-pupal translocated strain of the pest fruit fly Bactrocera cucurbitae.</title>
        <authorList>
            <person name="Sim S.B."/>
            <person name="Calla B."/>
            <person name="Hall B."/>
            <person name="DeRego T."/>
            <person name="Geib S.M."/>
        </authorList>
    </citation>
    <scope>NUCLEOTIDE SEQUENCE</scope>
</reference>
<dbReference type="EMBL" id="GBXI01017405">
    <property type="protein sequence ID" value="JAC96886.1"/>
    <property type="molecule type" value="Transcribed_RNA"/>
</dbReference>
<feature type="compositionally biased region" description="Low complexity" evidence="1">
    <location>
        <begin position="253"/>
        <end position="273"/>
    </location>
</feature>
<gene>
    <name evidence="2" type="primary">Ttn</name>
    <name evidence="2" type="ORF">g.6626</name>
</gene>
<feature type="region of interest" description="Disordered" evidence="1">
    <location>
        <begin position="248"/>
        <end position="273"/>
    </location>
</feature>
<evidence type="ECO:0000313" key="2">
    <source>
        <dbReference type="EMBL" id="JAC96886.1"/>
    </source>
</evidence>
<feature type="region of interest" description="Disordered" evidence="1">
    <location>
        <begin position="533"/>
        <end position="552"/>
    </location>
</feature>
<accession>A0A0A1WDE2</accession>
<name>A0A0A1WDE2_ZEUCU</name>
<feature type="region of interest" description="Disordered" evidence="1">
    <location>
        <begin position="1"/>
        <end position="53"/>
    </location>
</feature>
<feature type="compositionally biased region" description="Polar residues" evidence="1">
    <location>
        <begin position="533"/>
        <end position="542"/>
    </location>
</feature>
<proteinExistence type="predicted"/>
<dbReference type="AlphaFoldDB" id="A0A0A1WDE2"/>
<sequence length="552" mass="61593">KKQVLVSELQSQSNRQFSSTQRGQQIRHADARTHAQTHITPKEAAQKQQQPTNTSKMRFLTLTLVACATLGAASADVSHLAKHYIPPSTMMMPPDVTVSPNNRMAVNHQGEHTVTTIEKQELRELPTQPEYLQPGQVPYGVVANNHGPNGMRSTEHGMEKPLTMMMPRELLPPPPPAPTATEPTKVEQAATVAPSNRYLAPAMSVMPEGQLREHSGMPSKQYLAPAMMKMQLQRQENMPSRQYLAPMVKDQEPQQTHQQPEQQQQQPTPAAAPSRQYLTPMLMQMQEQMREVPAMSAPSKQYLLPAPTMTVNDEPQLQQQSAPAPHYLPPQQQMHEMPVNQYLAPHASDSRDMPMQQVLEQSKEMPQPPAMQYLPPAMQMQRELPAPPMTVAPQMQPAREYLSPFGEAENVAEAAQEVAEMFDEQSTQQPIPPPSAELAEEPANYYLPPQSVDAQPLNYQQYRAPSPSEPLAPVDFVRQHQQLMTQYNGVPDAPVSFAQFRSINSAEPTLQTVAEPTPAHYLADDGYHYRDGGNNNVLSNGNADARGFRVRH</sequence>